<dbReference type="FunFam" id="2.20.100.10:FF:000001">
    <property type="entry name" value="semaphorin-5A isoform X1"/>
    <property type="match status" value="9"/>
</dbReference>
<dbReference type="InterPro" id="IPR036383">
    <property type="entry name" value="TSP1_rpt_sf"/>
</dbReference>
<evidence type="ECO:0000313" key="5">
    <source>
        <dbReference type="EMBL" id="KAL3852080.1"/>
    </source>
</evidence>
<evidence type="ECO:0000259" key="4">
    <source>
        <dbReference type="PROSITE" id="PS50940"/>
    </source>
</evidence>
<dbReference type="PROSITE" id="PS50940">
    <property type="entry name" value="CHIT_BIND_II"/>
    <property type="match status" value="1"/>
</dbReference>
<keyword evidence="2" id="KW-1015">Disulfide bond</keyword>
<accession>A0ABD3URQ5</accession>
<comment type="caution">
    <text evidence="5">The sequence shown here is derived from an EMBL/GenBank/DDBJ whole genome shotgun (WGS) entry which is preliminary data.</text>
</comment>
<feature type="domain" description="Chitin-binding type-2" evidence="4">
    <location>
        <begin position="928"/>
        <end position="974"/>
    </location>
</feature>
<evidence type="ECO:0000256" key="3">
    <source>
        <dbReference type="SAM" id="SignalP"/>
    </source>
</evidence>
<evidence type="ECO:0000313" key="6">
    <source>
        <dbReference type="Proteomes" id="UP001634394"/>
    </source>
</evidence>
<gene>
    <name evidence="5" type="ORF">ACJMK2_015767</name>
</gene>
<feature type="chain" id="PRO_5044852818" description="Chitin-binding type-2 domain-containing protein" evidence="3">
    <location>
        <begin position="25"/>
        <end position="979"/>
    </location>
</feature>
<dbReference type="AlphaFoldDB" id="A0ABD3URQ5"/>
<dbReference type="Gene3D" id="2.20.100.10">
    <property type="entry name" value="Thrombospondin type-1 (TSP1) repeat"/>
    <property type="match status" value="12"/>
</dbReference>
<dbReference type="SMART" id="SM00494">
    <property type="entry name" value="ChtBD2"/>
    <property type="match status" value="1"/>
</dbReference>
<protein>
    <recommendedName>
        <fullName evidence="4">Chitin-binding type-2 domain-containing protein</fullName>
    </recommendedName>
</protein>
<organism evidence="5 6">
    <name type="scientific">Sinanodonta woodiana</name>
    <name type="common">Chinese pond mussel</name>
    <name type="synonym">Anodonta woodiana</name>
    <dbReference type="NCBI Taxonomy" id="1069815"/>
    <lineage>
        <taxon>Eukaryota</taxon>
        <taxon>Metazoa</taxon>
        <taxon>Spiralia</taxon>
        <taxon>Lophotrochozoa</taxon>
        <taxon>Mollusca</taxon>
        <taxon>Bivalvia</taxon>
        <taxon>Autobranchia</taxon>
        <taxon>Heteroconchia</taxon>
        <taxon>Palaeoheterodonta</taxon>
        <taxon>Unionida</taxon>
        <taxon>Unionoidea</taxon>
        <taxon>Unionidae</taxon>
        <taxon>Unioninae</taxon>
        <taxon>Sinanodonta</taxon>
    </lineage>
</organism>
<evidence type="ECO:0000256" key="2">
    <source>
        <dbReference type="ARBA" id="ARBA00023157"/>
    </source>
</evidence>
<dbReference type="SUPFAM" id="SSF57625">
    <property type="entry name" value="Invertebrate chitin-binding proteins"/>
    <property type="match status" value="1"/>
</dbReference>
<dbReference type="InterPro" id="IPR036508">
    <property type="entry name" value="Chitin-bd_dom_sf"/>
</dbReference>
<dbReference type="Pfam" id="PF00090">
    <property type="entry name" value="TSP_1"/>
    <property type="match status" value="12"/>
</dbReference>
<keyword evidence="3" id="KW-0732">Signal</keyword>
<name>A0ABD3URQ5_SINWO</name>
<sequence length="979" mass="104220">MNQSTRIAIICLAVCTVLLSTAYSETCSFLDTCTQLESYSTSCGWWGFGSCTAYRIRSYSCYTTSTCTYTLRSCGPCPVTCGNGTQYCTYECRSGTSCFLSDMIKIQSCNTQACPVVDGGWGLWASWTSECACSVTCGGGTNITTRKRYCDSPVPRNGGEQCKGISTDYQTFSCSAEPCPVQQDVNGNWSAWNGWTSYGTCTVTCGTGMLVQTRNRTCTNPIPQIGGRKCNGTSTESQTSECNTQACPVDGNWGAWSSWTSIATCSATCGTGVKTETRSRNCSNPAPQYGGRQCNGTSTEFQTSACNTNLCPIDGNWGAWNSWTPSATCSVSCGTGVKTETRSRNCSNPVPQNGGRQCNGTSTENQTSACNTNLCPIDGNWGAWSSWTLSATCSVSCGTGVKTVTRNRTCSNPVPQNGGRQCNGTSTENQTSACNTNLCPIDGNWGAWSSWTSNARCSVTCGTGVKTETRSRNCSNPVPQNGGRQCNGTSTENQTSACNTNLCPIDGNWGAWSSWTSNATCSLTCGTGVKTETRSRNCSNPMPQNGGRQCNGTSTENQTSACNTNLCPIDGNWGAWSSWTSNARCSVTCGTGVKTETRSRNCSNPVPQNGGRQCNGTSTENQTSACNTNLCPIDGNWGAWSSWTSNATCSLTCGTGVKTETRNRTCSNPVPQNGGRQCNGTSTENQTSACNTNLCPIDGGWSAWTSWISAGTCNATCSGCNEIQTRNRTCTNPIPQNGGRQCNGTSNESQAIPCGSSTCPVVDGGWSNWCDWITDSDCSATCGGGTKPQRRTRTCSEKWPINGGRQCIGSSAETRIVQCSPQPCPPVDGRWGSWTSWTSSTTWNVTCSNGKQTRTRTRFCNDPFPQNCGRPCNGSSVESVVIQCNKQTCPSECNTSSEATVVCGPSSSGMNMNLTTSSNGGSGCNSINCTCAEITHGYVRHPTDCTKFIICAWNVQFVDSCKNGTYWDQRRLACRRGTC</sequence>
<dbReference type="InterPro" id="IPR002557">
    <property type="entry name" value="Chitin-bd_dom"/>
</dbReference>
<keyword evidence="1" id="KW-0677">Repeat</keyword>
<proteinExistence type="predicted"/>
<dbReference type="EMBL" id="JBJQND010000015">
    <property type="protein sequence ID" value="KAL3852080.1"/>
    <property type="molecule type" value="Genomic_DNA"/>
</dbReference>
<feature type="signal peptide" evidence="3">
    <location>
        <begin position="1"/>
        <end position="24"/>
    </location>
</feature>
<dbReference type="PANTHER" id="PTHR22906">
    <property type="entry name" value="PROPERDIN"/>
    <property type="match status" value="1"/>
</dbReference>
<dbReference type="SMART" id="SM00209">
    <property type="entry name" value="TSP1"/>
    <property type="match status" value="13"/>
</dbReference>
<evidence type="ECO:0000256" key="1">
    <source>
        <dbReference type="ARBA" id="ARBA00022737"/>
    </source>
</evidence>
<dbReference type="SUPFAM" id="SSF82895">
    <property type="entry name" value="TSP-1 type 1 repeat"/>
    <property type="match status" value="11"/>
</dbReference>
<reference evidence="5 6" key="1">
    <citation type="submission" date="2024-11" db="EMBL/GenBank/DDBJ databases">
        <title>Chromosome-level genome assembly of the freshwater bivalve Anodonta woodiana.</title>
        <authorList>
            <person name="Chen X."/>
        </authorList>
    </citation>
    <scope>NUCLEOTIDE SEQUENCE [LARGE SCALE GENOMIC DNA]</scope>
    <source>
        <strain evidence="5">MN2024</strain>
        <tissue evidence="5">Gills</tissue>
    </source>
</reference>
<dbReference type="InterPro" id="IPR000884">
    <property type="entry name" value="TSP1_rpt"/>
</dbReference>
<dbReference type="InterPro" id="IPR052065">
    <property type="entry name" value="Compl_asym_regulator"/>
</dbReference>
<keyword evidence="6" id="KW-1185">Reference proteome</keyword>
<dbReference type="Proteomes" id="UP001634394">
    <property type="component" value="Unassembled WGS sequence"/>
</dbReference>
<dbReference type="PROSITE" id="PS50092">
    <property type="entry name" value="TSP1"/>
    <property type="match status" value="13"/>
</dbReference>